<keyword evidence="2" id="KW-1185">Reference proteome</keyword>
<name>A0A7W8JVW9_9DEIO</name>
<dbReference type="EMBL" id="JACHFL010000009">
    <property type="protein sequence ID" value="MBB5364212.1"/>
    <property type="molecule type" value="Genomic_DNA"/>
</dbReference>
<gene>
    <name evidence="1" type="ORF">HNQ08_003320</name>
</gene>
<dbReference type="RefSeq" id="WP_184134279.1">
    <property type="nucleotide sequence ID" value="NZ_JACHFL010000009.1"/>
</dbReference>
<protein>
    <submittedName>
        <fullName evidence="1">8-oxo-dGTP pyrophosphatase MutT (NUDIX family)</fullName>
    </submittedName>
</protein>
<dbReference type="AlphaFoldDB" id="A0A7W8JVW9"/>
<evidence type="ECO:0000313" key="2">
    <source>
        <dbReference type="Proteomes" id="UP000552709"/>
    </source>
</evidence>
<accession>A0A7W8JVW9</accession>
<comment type="caution">
    <text evidence="1">The sequence shown here is derived from an EMBL/GenBank/DDBJ whole genome shotgun (WGS) entry which is preliminary data.</text>
</comment>
<evidence type="ECO:0000313" key="1">
    <source>
        <dbReference type="EMBL" id="MBB5364212.1"/>
    </source>
</evidence>
<reference evidence="1 2" key="1">
    <citation type="submission" date="2020-08" db="EMBL/GenBank/DDBJ databases">
        <title>Genomic Encyclopedia of Type Strains, Phase IV (KMG-IV): sequencing the most valuable type-strain genomes for metagenomic binning, comparative biology and taxonomic classification.</title>
        <authorList>
            <person name="Goeker M."/>
        </authorList>
    </citation>
    <scope>NUCLEOTIDE SEQUENCE [LARGE SCALE GENOMIC DNA]</scope>
    <source>
        <strain evidence="1 2">DSM 27939</strain>
    </source>
</reference>
<dbReference type="Proteomes" id="UP000552709">
    <property type="component" value="Unassembled WGS sequence"/>
</dbReference>
<sequence>MPSSEWLRHRNALWQRLRELSAGDGVPDTPEFESALRELAEKIGWDRQRVLAGLGLKAAPDPKERP</sequence>
<proteinExistence type="predicted"/>
<organism evidence="1 2">
    <name type="scientific">Deinococcus humi</name>
    <dbReference type="NCBI Taxonomy" id="662880"/>
    <lineage>
        <taxon>Bacteria</taxon>
        <taxon>Thermotogati</taxon>
        <taxon>Deinococcota</taxon>
        <taxon>Deinococci</taxon>
        <taxon>Deinococcales</taxon>
        <taxon>Deinococcaceae</taxon>
        <taxon>Deinococcus</taxon>
    </lineage>
</organism>